<dbReference type="InterPro" id="IPR039261">
    <property type="entry name" value="FNR_nucleotide-bd"/>
</dbReference>
<evidence type="ECO:0000259" key="2">
    <source>
        <dbReference type="PROSITE" id="PS51384"/>
    </source>
</evidence>
<dbReference type="Pfam" id="PF08021">
    <property type="entry name" value="FAD_binding_9"/>
    <property type="match status" value="1"/>
</dbReference>
<proteinExistence type="inferred from homology"/>
<gene>
    <name evidence="3" type="ORF">OK345_10735</name>
</gene>
<comment type="similarity">
    <text evidence="1">Belongs to the SIP oxidoreductase family.</text>
</comment>
<name>A0ABT3JWX5_9XANT</name>
<dbReference type="InterPro" id="IPR013113">
    <property type="entry name" value="SIP_FAD-bd"/>
</dbReference>
<dbReference type="SUPFAM" id="SSF63380">
    <property type="entry name" value="Riboflavin synthase domain-like"/>
    <property type="match status" value="1"/>
</dbReference>
<dbReference type="InterPro" id="IPR017938">
    <property type="entry name" value="Riboflavin_synthase-like_b-brl"/>
</dbReference>
<dbReference type="Gene3D" id="3.40.50.80">
    <property type="entry name" value="Nucleotide-binding domain of ferredoxin-NADP reductase (FNR) module"/>
    <property type="match status" value="1"/>
</dbReference>
<evidence type="ECO:0000313" key="3">
    <source>
        <dbReference type="EMBL" id="MCW4472980.1"/>
    </source>
</evidence>
<evidence type="ECO:0000313" key="4">
    <source>
        <dbReference type="Proteomes" id="UP001209922"/>
    </source>
</evidence>
<protein>
    <submittedName>
        <fullName evidence="3">Siderophore-interacting protein</fullName>
    </submittedName>
</protein>
<evidence type="ECO:0000256" key="1">
    <source>
        <dbReference type="ARBA" id="ARBA00035644"/>
    </source>
</evidence>
<feature type="domain" description="FAD-binding FR-type" evidence="2">
    <location>
        <begin position="13"/>
        <end position="136"/>
    </location>
</feature>
<dbReference type="InterPro" id="IPR017927">
    <property type="entry name" value="FAD-bd_FR_type"/>
</dbReference>
<dbReference type="InterPro" id="IPR007037">
    <property type="entry name" value="SIP_rossman_dom"/>
</dbReference>
<dbReference type="RefSeq" id="WP_265127965.1">
    <property type="nucleotide sequence ID" value="NZ_JAPCHY010000008.1"/>
</dbReference>
<sequence length="263" mass="29237">MSLHENRMLRLVPKVRPLTVLRTEALSPNLRRVVVGGEALEGFDSPSPDDHVKLFFPNPDGELVPPALTAEGPKYPEGLTPSPARDYTPRWWDLEARELALDFVLHGDGVASRWAAAAQPGDVLAVAGPRGSHITADDYDAYVLVGDETALPAIGRWLETLPAQASADVFIEIPEAGDRQPLPEDPRIRVSWLERNGVDAASSTLLEDALRDFEQPDGDAFYWIATESRRARMMRKYIEGHLQVPKDWIRSTGYWKAHPDDGE</sequence>
<reference evidence="3 4" key="1">
    <citation type="submission" date="2022-10" db="EMBL/GenBank/DDBJ databases">
        <title>Xanthomonas sp. H13-6.</title>
        <authorList>
            <person name="Liu X."/>
            <person name="Deng Z."/>
            <person name="Jiang Y."/>
            <person name="Yu T."/>
            <person name="Ai J."/>
        </authorList>
    </citation>
    <scope>NUCLEOTIDE SEQUENCE [LARGE SCALE GENOMIC DNA]</scope>
    <source>
        <strain evidence="3 4">H13-6</strain>
    </source>
</reference>
<comment type="caution">
    <text evidence="3">The sequence shown here is derived from an EMBL/GenBank/DDBJ whole genome shotgun (WGS) entry which is preliminary data.</text>
</comment>
<organism evidence="3 4">
    <name type="scientific">Xanthomonas chitinilytica</name>
    <dbReference type="NCBI Taxonomy" id="2989819"/>
    <lineage>
        <taxon>Bacteria</taxon>
        <taxon>Pseudomonadati</taxon>
        <taxon>Pseudomonadota</taxon>
        <taxon>Gammaproteobacteria</taxon>
        <taxon>Lysobacterales</taxon>
        <taxon>Lysobacteraceae</taxon>
        <taxon>Xanthomonas</taxon>
    </lineage>
</organism>
<dbReference type="Proteomes" id="UP001209922">
    <property type="component" value="Unassembled WGS sequence"/>
</dbReference>
<dbReference type="Pfam" id="PF04954">
    <property type="entry name" value="SIP"/>
    <property type="match status" value="1"/>
</dbReference>
<dbReference type="PANTHER" id="PTHR30157:SF0">
    <property type="entry name" value="NADPH-DEPENDENT FERRIC-CHELATE REDUCTASE"/>
    <property type="match status" value="1"/>
</dbReference>
<accession>A0ABT3JWX5</accession>
<dbReference type="CDD" id="cd06193">
    <property type="entry name" value="siderophore_interacting"/>
    <property type="match status" value="1"/>
</dbReference>
<dbReference type="InterPro" id="IPR039374">
    <property type="entry name" value="SIP_fam"/>
</dbReference>
<dbReference type="PROSITE" id="PS51384">
    <property type="entry name" value="FAD_FR"/>
    <property type="match status" value="1"/>
</dbReference>
<dbReference type="PANTHER" id="PTHR30157">
    <property type="entry name" value="FERRIC REDUCTASE, NADPH-DEPENDENT"/>
    <property type="match status" value="1"/>
</dbReference>
<dbReference type="EMBL" id="JAPCHY010000008">
    <property type="protein sequence ID" value="MCW4472980.1"/>
    <property type="molecule type" value="Genomic_DNA"/>
</dbReference>
<dbReference type="Gene3D" id="2.40.30.10">
    <property type="entry name" value="Translation factors"/>
    <property type="match status" value="1"/>
</dbReference>
<keyword evidence="4" id="KW-1185">Reference proteome</keyword>